<reference evidence="1 2" key="1">
    <citation type="submission" date="2021-06" db="EMBL/GenBank/DDBJ databases">
        <title>Caerostris darwini draft genome.</title>
        <authorList>
            <person name="Kono N."/>
            <person name="Arakawa K."/>
        </authorList>
    </citation>
    <scope>NUCLEOTIDE SEQUENCE [LARGE SCALE GENOMIC DNA]</scope>
</reference>
<organism evidence="1 2">
    <name type="scientific">Caerostris darwini</name>
    <dbReference type="NCBI Taxonomy" id="1538125"/>
    <lineage>
        <taxon>Eukaryota</taxon>
        <taxon>Metazoa</taxon>
        <taxon>Ecdysozoa</taxon>
        <taxon>Arthropoda</taxon>
        <taxon>Chelicerata</taxon>
        <taxon>Arachnida</taxon>
        <taxon>Araneae</taxon>
        <taxon>Araneomorphae</taxon>
        <taxon>Entelegynae</taxon>
        <taxon>Araneoidea</taxon>
        <taxon>Araneidae</taxon>
        <taxon>Caerostris</taxon>
    </lineage>
</organism>
<dbReference type="EMBL" id="BPLQ01012166">
    <property type="protein sequence ID" value="GIY63200.1"/>
    <property type="molecule type" value="Genomic_DNA"/>
</dbReference>
<protein>
    <submittedName>
        <fullName evidence="1">Uncharacterized protein</fullName>
    </submittedName>
</protein>
<keyword evidence="2" id="KW-1185">Reference proteome</keyword>
<proteinExistence type="predicted"/>
<evidence type="ECO:0000313" key="2">
    <source>
        <dbReference type="Proteomes" id="UP001054837"/>
    </source>
</evidence>
<dbReference type="AlphaFoldDB" id="A0AAV4UZS3"/>
<name>A0AAV4UZS3_9ARAC</name>
<comment type="caution">
    <text evidence="1">The sequence shown here is derived from an EMBL/GenBank/DDBJ whole genome shotgun (WGS) entry which is preliminary data.</text>
</comment>
<gene>
    <name evidence="1" type="ORF">CDAR_88931</name>
</gene>
<accession>A0AAV4UZS3</accession>
<sequence length="147" mass="16793">MVPPKIKKAGSRNSCHLNFLFSLSLFHDEIGCQTARNEQVQQKDCLVLSTRHFQPESLIRFECLNARQGMIPLLRKSILQAPRIIREGAKVWRILISFPILRSNVLGMIHSGTSYTAECRKPGRALCSGRKVSYAALFLFFLRIFRS</sequence>
<dbReference type="Proteomes" id="UP001054837">
    <property type="component" value="Unassembled WGS sequence"/>
</dbReference>
<evidence type="ECO:0000313" key="1">
    <source>
        <dbReference type="EMBL" id="GIY63200.1"/>
    </source>
</evidence>